<dbReference type="KEGG" id="mox:DAMO_1378"/>
<dbReference type="EMBL" id="FP565575">
    <property type="protein sequence ID" value="CBE68438.1"/>
    <property type="molecule type" value="Genomic_DNA"/>
</dbReference>
<organism evidence="2 3">
    <name type="scientific">Methylomirabilis oxygeniifera</name>
    <dbReference type="NCBI Taxonomy" id="671143"/>
    <lineage>
        <taxon>Bacteria</taxon>
        <taxon>Candidatus Methylomirabilota</taxon>
        <taxon>Candidatus Methylomirabilia</taxon>
        <taxon>Candidatus Methylomirabilales</taxon>
        <taxon>Candidatus Methylomirabilaceae</taxon>
        <taxon>Candidatus Methylomirabilis</taxon>
    </lineage>
</organism>
<name>D5MFA9_METO1</name>
<sequence length="71" mass="8100">MVQIQSPRPFRFLPSHAFSLQQSGISSIVVRVLLYLRLTVDGDLVRNTNAHRTAETENPRHPGFPKKGNRF</sequence>
<evidence type="ECO:0000313" key="2">
    <source>
        <dbReference type="EMBL" id="CBE68438.1"/>
    </source>
</evidence>
<dbReference type="AlphaFoldDB" id="D5MFA9"/>
<reference evidence="2 3" key="1">
    <citation type="journal article" date="2010" name="Nature">
        <title>Nitrite-driven anaerobic methane oxidation by oxygenic bacteria.</title>
        <authorList>
            <person name="Ettwig K.F."/>
            <person name="Butler M.K."/>
            <person name="Le Paslier D."/>
            <person name="Pelletier E."/>
            <person name="Mangenot S."/>
            <person name="Kuypers M.M.M."/>
            <person name="Schreiber F."/>
            <person name="Dutilh B.E."/>
            <person name="Zedelius J."/>
            <person name="de Beer D."/>
            <person name="Gloerich J."/>
            <person name="Wessels H.J.C.T."/>
            <person name="van Allen T."/>
            <person name="Luesken F."/>
            <person name="Wu M."/>
            <person name="van de Pas-Schoonen K.T."/>
            <person name="Op den Camp H.J.M."/>
            <person name="Janssen-Megens E.M."/>
            <person name="Francoijs K-J."/>
            <person name="Stunnenberg H."/>
            <person name="Weissenbach J."/>
            <person name="Jetten M.S.M."/>
            <person name="Strous M."/>
        </authorList>
    </citation>
    <scope>NUCLEOTIDE SEQUENCE [LARGE SCALE GENOMIC DNA]</scope>
</reference>
<dbReference type="Proteomes" id="UP000006898">
    <property type="component" value="Chromosome"/>
</dbReference>
<proteinExistence type="predicted"/>
<accession>D5MFA9</accession>
<evidence type="ECO:0000313" key="3">
    <source>
        <dbReference type="Proteomes" id="UP000006898"/>
    </source>
</evidence>
<gene>
    <name evidence="2" type="ORF">DAMO_1378</name>
</gene>
<protein>
    <submittedName>
        <fullName evidence="2">Uncharacterized protein</fullName>
    </submittedName>
</protein>
<feature type="region of interest" description="Disordered" evidence="1">
    <location>
        <begin position="48"/>
        <end position="71"/>
    </location>
</feature>
<dbReference type="HOGENOM" id="CLU_2732519_0_0_0"/>
<evidence type="ECO:0000256" key="1">
    <source>
        <dbReference type="SAM" id="MobiDB-lite"/>
    </source>
</evidence>
<dbReference type="STRING" id="671143.DAMO_1378"/>